<organism evidence="1 2">
    <name type="scientific">Micromonospora arida</name>
    <dbReference type="NCBI Taxonomy" id="2203715"/>
    <lineage>
        <taxon>Bacteria</taxon>
        <taxon>Bacillati</taxon>
        <taxon>Actinomycetota</taxon>
        <taxon>Actinomycetes</taxon>
        <taxon>Micromonosporales</taxon>
        <taxon>Micromonosporaceae</taxon>
        <taxon>Micromonospora</taxon>
    </lineage>
</organism>
<protein>
    <recommendedName>
        <fullName evidence="3">Secreted protein/lipoprotein</fullName>
    </recommendedName>
</protein>
<sequence>MNGEGAEAGADALAAYRNYVRTYVAASNKGDYNAKLDKFVADPALLTVRQDLLIKFQQGLVTKGQPASTPVVSKVDTTQRPFTAEVEDCFDTGKWDVVSKKTGKSVRTTGQATRYVVIAKAELFDDGQWRVREVSAQRERPC</sequence>
<dbReference type="RefSeq" id="WP_124861801.1">
    <property type="nucleotide sequence ID" value="NZ_QGSY01000306.1"/>
</dbReference>
<dbReference type="EMBL" id="QGSY01000306">
    <property type="protein sequence ID" value="RQX02828.1"/>
    <property type="molecule type" value="Genomic_DNA"/>
</dbReference>
<dbReference type="OrthoDB" id="3387754at2"/>
<proteinExistence type="predicted"/>
<dbReference type="AlphaFoldDB" id="A0A3N9WPS1"/>
<evidence type="ECO:0008006" key="3">
    <source>
        <dbReference type="Google" id="ProtNLM"/>
    </source>
</evidence>
<evidence type="ECO:0000313" key="1">
    <source>
        <dbReference type="EMBL" id="RQX02828.1"/>
    </source>
</evidence>
<name>A0A3N9WPS1_9ACTN</name>
<comment type="caution">
    <text evidence="1">The sequence shown here is derived from an EMBL/GenBank/DDBJ whole genome shotgun (WGS) entry which is preliminary data.</text>
</comment>
<accession>A0A3N9WPS1</accession>
<evidence type="ECO:0000313" key="2">
    <source>
        <dbReference type="Proteomes" id="UP000266889"/>
    </source>
</evidence>
<gene>
    <name evidence="1" type="ORF">DLJ58_30760</name>
</gene>
<reference evidence="1 2" key="1">
    <citation type="submission" date="2018-05" db="EMBL/GenBank/DDBJ databases">
        <title>Micromonospora from Atacama Desert.</title>
        <authorList>
            <person name="Carro L."/>
            <person name="Goodfellow M."/>
            <person name="Klenk H.-P."/>
        </authorList>
    </citation>
    <scope>NUCLEOTIDE SEQUENCE [LARGE SCALE GENOMIC DNA]</scope>
    <source>
        <strain evidence="1 2">LB32</strain>
    </source>
</reference>
<dbReference type="Proteomes" id="UP000266889">
    <property type="component" value="Unassembled WGS sequence"/>
</dbReference>
<keyword evidence="2" id="KW-1185">Reference proteome</keyword>